<keyword evidence="5 7" id="KW-0653">Protein transport</keyword>
<feature type="domain" description="Nmd3 N-terminal" evidence="9">
    <location>
        <begin position="19"/>
        <end position="249"/>
    </location>
</feature>
<evidence type="ECO:0000256" key="1">
    <source>
        <dbReference type="ARBA" id="ARBA00009794"/>
    </source>
</evidence>
<accession>A0A1Y2BJM2</accession>
<keyword evidence="4 7" id="KW-0963">Cytoplasm</keyword>
<dbReference type="Proteomes" id="UP000193986">
    <property type="component" value="Unassembled WGS sequence"/>
</dbReference>
<dbReference type="InterPro" id="IPR048898">
    <property type="entry name" value="OB_NMD3"/>
</dbReference>
<keyword evidence="13" id="KW-1185">Reference proteome</keyword>
<dbReference type="PANTHER" id="PTHR12746:SF2">
    <property type="entry name" value="60S RIBOSOMAL EXPORT PROTEIN NMD3"/>
    <property type="match status" value="1"/>
</dbReference>
<evidence type="ECO:0000313" key="13">
    <source>
        <dbReference type="Proteomes" id="UP000193986"/>
    </source>
</evidence>
<dbReference type="Pfam" id="PF04981">
    <property type="entry name" value="NMD3"/>
    <property type="match status" value="1"/>
</dbReference>
<evidence type="ECO:0000259" key="10">
    <source>
        <dbReference type="Pfam" id="PF21192"/>
    </source>
</evidence>
<evidence type="ECO:0000256" key="2">
    <source>
        <dbReference type="ARBA" id="ARBA00017035"/>
    </source>
</evidence>
<feature type="compositionally biased region" description="Basic and acidic residues" evidence="8">
    <location>
        <begin position="569"/>
        <end position="582"/>
    </location>
</feature>
<feature type="domain" description="60S ribosomal export protein NMD3 SH3" evidence="11">
    <location>
        <begin position="252"/>
        <end position="299"/>
    </location>
</feature>
<dbReference type="InterPro" id="IPR039768">
    <property type="entry name" value="Nmd3"/>
</dbReference>
<sequence length="589" mass="65802">MVAMEYDPDSIGQESYILCADCGTVIPSSNGAGLCVGCLRNTVDITEGIPKEATLNFCRGCERFLSPPQAWMHAQPESRELLAICLKKISRPLQKVRLIDASFVWTEPHSRRIKIKVTVQKEVLANTVLQQTFVLTLVVHTGQCPSCTRLAAKNTWKAAVQVRQKVTHKRTFLWLEQLILKHNAHKDTININEKRDGLDFFYTERNAAIKMVEFLTGVVPVRTKSSEQLISSDTHSNTANYKFTYSVEIVPVCKDDLVVLPKAQAKAWGNISPLTICSRVGNTIHLLDPMTLQQTDVTAPIYWRQPFDSLATVADLVEFIVLDIEPSGPVRGKYVLADAQVTRASSSGSKADQEGMGDDGVYHTRTHLGSILQPGDTVLGYHLTNANFNSDAFEALEQTRIPDVILVKKTYPNRRRKSRPRNWKLRSIAKEAEDATNDSNVVGRGALGRRGGNDQKNVERDYELFLRDLEEDREMRAAINLYRTDPVKKDASGDVEMGAVDLNKKSGSGMAGGKRRTGAKEQAAVAKESEMEVEEDGAQPTDAEVEADDEEEEEEEEEEDFPEIAMDELLEHFEEMDMRDELEGGQEVD</sequence>
<dbReference type="GO" id="GO:0005634">
    <property type="term" value="C:nucleus"/>
    <property type="evidence" value="ECO:0007669"/>
    <property type="project" value="UniProtKB-SubCell"/>
</dbReference>
<evidence type="ECO:0000313" key="12">
    <source>
        <dbReference type="EMBL" id="ORY34325.1"/>
    </source>
</evidence>
<keyword evidence="3 7" id="KW-0813">Transport</keyword>
<protein>
    <recommendedName>
        <fullName evidence="2 7">60S ribosomal export protein NMD3</fullName>
    </recommendedName>
</protein>
<evidence type="ECO:0000256" key="7">
    <source>
        <dbReference type="RuleBase" id="RU364108"/>
    </source>
</evidence>
<dbReference type="GO" id="GO:0043023">
    <property type="term" value="F:ribosomal large subunit binding"/>
    <property type="evidence" value="ECO:0007669"/>
    <property type="project" value="InterPro"/>
</dbReference>
<feature type="region of interest" description="Disordered" evidence="8">
    <location>
        <begin position="432"/>
        <end position="455"/>
    </location>
</feature>
<evidence type="ECO:0000256" key="8">
    <source>
        <dbReference type="SAM" id="MobiDB-lite"/>
    </source>
</evidence>
<dbReference type="InParanoid" id="A0A1Y2BJM2"/>
<reference evidence="12 13" key="1">
    <citation type="submission" date="2016-07" db="EMBL/GenBank/DDBJ databases">
        <title>Pervasive Adenine N6-methylation of Active Genes in Fungi.</title>
        <authorList>
            <consortium name="DOE Joint Genome Institute"/>
            <person name="Mondo S.J."/>
            <person name="Dannebaum R.O."/>
            <person name="Kuo R.C."/>
            <person name="Labutti K."/>
            <person name="Haridas S."/>
            <person name="Kuo A."/>
            <person name="Salamov A."/>
            <person name="Ahrendt S.R."/>
            <person name="Lipzen A."/>
            <person name="Sullivan W."/>
            <person name="Andreopoulos W.B."/>
            <person name="Clum A."/>
            <person name="Lindquist E."/>
            <person name="Daum C."/>
            <person name="Ramamoorthy G.K."/>
            <person name="Gryganskyi A."/>
            <person name="Culley D."/>
            <person name="Magnuson J.K."/>
            <person name="James T.Y."/>
            <person name="O'Malley M.A."/>
            <person name="Stajich J.E."/>
            <person name="Spatafora J.W."/>
            <person name="Visel A."/>
            <person name="Grigoriev I.V."/>
        </authorList>
    </citation>
    <scope>NUCLEOTIDE SEQUENCE [LARGE SCALE GENOMIC DNA]</scope>
    <source>
        <strain evidence="12 13">68-887.2</strain>
    </source>
</reference>
<evidence type="ECO:0000256" key="3">
    <source>
        <dbReference type="ARBA" id="ARBA00022448"/>
    </source>
</evidence>
<comment type="function">
    <text evidence="7">Acts as an adapter for the XPO1/CRM1-mediated export of the 60S ribosomal subunit.</text>
</comment>
<dbReference type="AlphaFoldDB" id="A0A1Y2BJM2"/>
<dbReference type="Pfam" id="PF21192">
    <property type="entry name" value="OB_NMD3"/>
    <property type="match status" value="1"/>
</dbReference>
<dbReference type="FunCoup" id="A0A1Y2BJM2">
    <property type="interactions" value="733"/>
</dbReference>
<feature type="region of interest" description="Disordered" evidence="8">
    <location>
        <begin position="501"/>
        <end position="589"/>
    </location>
</feature>
<gene>
    <name evidence="12" type="ORF">BCR39DRAFT_195706</name>
</gene>
<evidence type="ECO:0000259" key="9">
    <source>
        <dbReference type="Pfam" id="PF04981"/>
    </source>
</evidence>
<name>A0A1Y2BJM2_9TREE</name>
<dbReference type="STRING" id="71784.A0A1Y2BJM2"/>
<dbReference type="GO" id="GO:0005737">
    <property type="term" value="C:cytoplasm"/>
    <property type="evidence" value="ECO:0007669"/>
    <property type="project" value="UniProtKB-SubCell"/>
</dbReference>
<dbReference type="OrthoDB" id="203821at2759"/>
<comment type="caution">
    <text evidence="12">The sequence shown here is derived from an EMBL/GenBank/DDBJ whole genome shotgun (WGS) entry which is preliminary data.</text>
</comment>
<comment type="similarity">
    <text evidence="1 7">Belongs to the NMD3 family.</text>
</comment>
<organism evidence="12 13">
    <name type="scientific">Naematelia encephala</name>
    <dbReference type="NCBI Taxonomy" id="71784"/>
    <lineage>
        <taxon>Eukaryota</taxon>
        <taxon>Fungi</taxon>
        <taxon>Dikarya</taxon>
        <taxon>Basidiomycota</taxon>
        <taxon>Agaricomycotina</taxon>
        <taxon>Tremellomycetes</taxon>
        <taxon>Tremellales</taxon>
        <taxon>Naemateliaceae</taxon>
        <taxon>Naematelia</taxon>
    </lineage>
</organism>
<evidence type="ECO:0000256" key="5">
    <source>
        <dbReference type="ARBA" id="ARBA00022927"/>
    </source>
</evidence>
<dbReference type="InterPro" id="IPR048899">
    <property type="entry name" value="NMD_SH3"/>
</dbReference>
<evidence type="ECO:0000256" key="4">
    <source>
        <dbReference type="ARBA" id="ARBA00022490"/>
    </source>
</evidence>
<dbReference type="GO" id="GO:0000055">
    <property type="term" value="P:ribosomal large subunit export from nucleus"/>
    <property type="evidence" value="ECO:0007669"/>
    <property type="project" value="TreeGrafter"/>
</dbReference>
<feature type="compositionally biased region" description="Acidic residues" evidence="8">
    <location>
        <begin position="531"/>
        <end position="568"/>
    </location>
</feature>
<dbReference type="InterPro" id="IPR007064">
    <property type="entry name" value="Nmd3_N"/>
</dbReference>
<dbReference type="EMBL" id="MCFC01000003">
    <property type="protein sequence ID" value="ORY34325.1"/>
    <property type="molecule type" value="Genomic_DNA"/>
</dbReference>
<dbReference type="Pfam" id="PF21193">
    <property type="entry name" value="NMD_SH3"/>
    <property type="match status" value="1"/>
</dbReference>
<feature type="domain" description="60S ribosomal export protein NMD3 OB-fold" evidence="10">
    <location>
        <begin position="316"/>
        <end position="409"/>
    </location>
</feature>
<keyword evidence="6 7" id="KW-0539">Nucleus</keyword>
<dbReference type="GO" id="GO:0015031">
    <property type="term" value="P:protein transport"/>
    <property type="evidence" value="ECO:0007669"/>
    <property type="project" value="UniProtKB-KW"/>
</dbReference>
<dbReference type="PANTHER" id="PTHR12746">
    <property type="entry name" value="NONSENSE-MEDIATED MRNA DECAY PROTEIN 3"/>
    <property type="match status" value="1"/>
</dbReference>
<comment type="subcellular location">
    <subcellularLocation>
        <location evidence="7">Cytoplasm</location>
    </subcellularLocation>
    <subcellularLocation>
        <location evidence="7">Nucleus</location>
    </subcellularLocation>
</comment>
<evidence type="ECO:0000256" key="6">
    <source>
        <dbReference type="ARBA" id="ARBA00023242"/>
    </source>
</evidence>
<evidence type="ECO:0000259" key="11">
    <source>
        <dbReference type="Pfam" id="PF21193"/>
    </source>
</evidence>
<proteinExistence type="inferred from homology"/>